<dbReference type="SUPFAM" id="SSF75620">
    <property type="entry name" value="Release factor"/>
    <property type="match status" value="1"/>
</dbReference>
<feature type="region of interest" description="Disordered" evidence="2">
    <location>
        <begin position="98"/>
        <end position="141"/>
    </location>
</feature>
<protein>
    <submittedName>
        <fullName evidence="4">Aminoacyl-tRNA hydrolase</fullName>
        <ecNumber evidence="4">3.1.1.29</ecNumber>
    </submittedName>
</protein>
<dbReference type="AlphaFoldDB" id="A0A8J6N331"/>
<dbReference type="GO" id="GO:0003747">
    <property type="term" value="F:translation release factor activity"/>
    <property type="evidence" value="ECO:0007669"/>
    <property type="project" value="InterPro"/>
</dbReference>
<dbReference type="PROSITE" id="PS00745">
    <property type="entry name" value="RF_PROK_I"/>
    <property type="match status" value="1"/>
</dbReference>
<name>A0A8J6N331_9DELT</name>
<evidence type="ECO:0000313" key="5">
    <source>
        <dbReference type="Proteomes" id="UP000650524"/>
    </source>
</evidence>
<dbReference type="Pfam" id="PF00472">
    <property type="entry name" value="RF-1"/>
    <property type="match status" value="1"/>
</dbReference>
<feature type="compositionally biased region" description="Basic residues" evidence="2">
    <location>
        <begin position="103"/>
        <end position="133"/>
    </location>
</feature>
<comment type="caution">
    <text evidence="4">The sequence shown here is derived from an EMBL/GenBank/DDBJ whole genome shotgun (WGS) entry which is preliminary data.</text>
</comment>
<evidence type="ECO:0000256" key="2">
    <source>
        <dbReference type="SAM" id="MobiDB-lite"/>
    </source>
</evidence>
<keyword evidence="4" id="KW-0378">Hydrolase</keyword>
<evidence type="ECO:0000256" key="1">
    <source>
        <dbReference type="ARBA" id="ARBA00010835"/>
    </source>
</evidence>
<dbReference type="PANTHER" id="PTHR47814">
    <property type="entry name" value="PEPTIDYL-TRNA HYDROLASE ARFB"/>
    <property type="match status" value="1"/>
</dbReference>
<dbReference type="Proteomes" id="UP000650524">
    <property type="component" value="Unassembled WGS sequence"/>
</dbReference>
<dbReference type="FunFam" id="3.30.160.20:FF:000046">
    <property type="entry name" value="Peptidyl-tRNA hydrolase ICT1"/>
    <property type="match status" value="1"/>
</dbReference>
<gene>
    <name evidence="4" type="primary">arfB</name>
    <name evidence="4" type="ORF">H8E19_14620</name>
</gene>
<dbReference type="GO" id="GO:0004045">
    <property type="term" value="F:peptidyl-tRNA hydrolase activity"/>
    <property type="evidence" value="ECO:0007669"/>
    <property type="project" value="UniProtKB-EC"/>
</dbReference>
<sequence length="141" mass="16234">MIRITDTIAIDESEIEEEFIRASGPGGQNVNKVATAVRLRFDAGRSRSLPPDVLRRLYGLAGSRMTEEGVLIIHARRFRTQDQNRQDAMDRLIGLIRQATLKPKPRRKTRPTLASKKRRLETKRRHGQTKRIRQSVALHEE</sequence>
<dbReference type="InterPro" id="IPR000352">
    <property type="entry name" value="Pep_chain_release_fac_I"/>
</dbReference>
<dbReference type="EC" id="3.1.1.29" evidence="4"/>
<dbReference type="PANTHER" id="PTHR47814:SF1">
    <property type="entry name" value="PEPTIDYL-TRNA HYDROLASE ARFB"/>
    <property type="match status" value="1"/>
</dbReference>
<evidence type="ECO:0000313" key="4">
    <source>
        <dbReference type="EMBL" id="MBC8178634.1"/>
    </source>
</evidence>
<evidence type="ECO:0000259" key="3">
    <source>
        <dbReference type="PROSITE" id="PS00745"/>
    </source>
</evidence>
<accession>A0A8J6N331</accession>
<dbReference type="GO" id="GO:0043022">
    <property type="term" value="F:ribosome binding"/>
    <property type="evidence" value="ECO:0007669"/>
    <property type="project" value="TreeGrafter"/>
</dbReference>
<reference evidence="4 5" key="1">
    <citation type="submission" date="2020-08" db="EMBL/GenBank/DDBJ databases">
        <title>Bridging the membrane lipid divide: bacteria of the FCB group superphylum have the potential to synthesize archaeal ether lipids.</title>
        <authorList>
            <person name="Villanueva L."/>
            <person name="Von Meijenfeldt F.A.B."/>
            <person name="Westbye A.B."/>
            <person name="Yadav S."/>
            <person name="Hopmans E.C."/>
            <person name="Dutilh B.E."/>
            <person name="Sinninghe Damste J.S."/>
        </authorList>
    </citation>
    <scope>NUCLEOTIDE SEQUENCE [LARGE SCALE GENOMIC DNA]</scope>
    <source>
        <strain evidence="4">NIOZ-UU27</strain>
    </source>
</reference>
<dbReference type="EMBL" id="JACNJD010000296">
    <property type="protein sequence ID" value="MBC8178634.1"/>
    <property type="molecule type" value="Genomic_DNA"/>
</dbReference>
<dbReference type="Gene3D" id="3.30.160.20">
    <property type="match status" value="1"/>
</dbReference>
<proteinExistence type="inferred from homology"/>
<dbReference type="NCBIfam" id="NF006718">
    <property type="entry name" value="PRK09256.1"/>
    <property type="match status" value="1"/>
</dbReference>
<dbReference type="InterPro" id="IPR045853">
    <property type="entry name" value="Pep_chain_release_fac_I_sf"/>
</dbReference>
<organism evidence="4 5">
    <name type="scientific">Candidatus Desulfacyla euxinica</name>
    <dbReference type="NCBI Taxonomy" id="2841693"/>
    <lineage>
        <taxon>Bacteria</taxon>
        <taxon>Deltaproteobacteria</taxon>
        <taxon>Candidatus Desulfacyla</taxon>
    </lineage>
</organism>
<comment type="similarity">
    <text evidence="1">Belongs to the prokaryotic/mitochondrial release factor family.</text>
</comment>
<feature type="domain" description="Prokaryotic-type class I peptide chain release factors" evidence="3">
    <location>
        <begin position="21"/>
        <end position="37"/>
    </location>
</feature>
<dbReference type="GO" id="GO:0072344">
    <property type="term" value="P:rescue of stalled ribosome"/>
    <property type="evidence" value="ECO:0007669"/>
    <property type="project" value="TreeGrafter"/>
</dbReference>